<dbReference type="AlphaFoldDB" id="A0A434AZ77"/>
<feature type="transmembrane region" description="Helical" evidence="1">
    <location>
        <begin position="669"/>
        <end position="689"/>
    </location>
</feature>
<keyword evidence="1" id="KW-1133">Transmembrane helix</keyword>
<evidence type="ECO:0008006" key="4">
    <source>
        <dbReference type="Google" id="ProtNLM"/>
    </source>
</evidence>
<sequence length="696" mass="81316">MNISFVSGHSYWWILLFILIAFGIVYWQYFFKNRLKNELSKLQLLVLAGLRFLAILLMFLLLLQPVIKHKSYISHKPILIFAQDNSKSILYHRDTSFYKNVYPHRIDSLLQEMNSRYEIHKIEFGSRVQPWSKLNYNATTTNYSQLIEFLKDNYSSLPDVQVLLASDGIYNSGGNPRYQLADLDFPIHTIQLGDTSRMVDVLISSIKSNQIGFVNTNQAVRVGIKALNLKGEKFSITIKNRGKVLIRDEVRTDQNTFYLEKEYLVKSDKKGLQQFNVLIQSKVKEYSLKNNKADFVVDVLDTKRNIAICYDQYHPDLAALRSAIEENKNFSTQLVDVSKETPVLKDVNLLVFYQIPSLNNSDKNLIQKLLLKNIPCLFIIGVKSDISYLNQAKLGVHLIDYKRNFQQSLYLQNEKFSLFELGDAQVKSFESLPPLLSPMADYQFQSEYHILAYQKIKNIQTKIPLIAFTNSGNEKIAWIFGEGFWRWKLYSYRLNYSHDYFNSLINKIVQYLAIDSNRDRLIIRHSNDYFEGEDINIEAELYNKSYQLNNKSNLVLVLKNKDDKTFQYQFQKSHLAYKLSIPFLDAGRYKYQVLADDESNLKQQGEFIVRNNNTESKNLQVDKALLQQISKGTNGKYFEGNELDKVFDFFMKIENPKPILSEKISLGKIIDLLFILIFIIILMILEWFLKKYWLGF</sequence>
<reference evidence="2 3" key="1">
    <citation type="submission" date="2018-11" db="EMBL/GenBank/DDBJ databases">
        <title>Parancylomarina longa gen. nov., sp. nov., isolated from sediments of southern Okinawa.</title>
        <authorList>
            <person name="Fu T."/>
        </authorList>
    </citation>
    <scope>NUCLEOTIDE SEQUENCE [LARGE SCALE GENOMIC DNA]</scope>
    <source>
        <strain evidence="2 3">T3-2 S1-C</strain>
    </source>
</reference>
<dbReference type="PANTHER" id="PTHR37947:SF1">
    <property type="entry name" value="BLL2462 PROTEIN"/>
    <property type="match status" value="1"/>
</dbReference>
<keyword evidence="3" id="KW-1185">Reference proteome</keyword>
<dbReference type="PANTHER" id="PTHR37947">
    <property type="entry name" value="BLL2462 PROTEIN"/>
    <property type="match status" value="1"/>
</dbReference>
<evidence type="ECO:0000256" key="1">
    <source>
        <dbReference type="SAM" id="Phobius"/>
    </source>
</evidence>
<dbReference type="Proteomes" id="UP000282985">
    <property type="component" value="Unassembled WGS sequence"/>
</dbReference>
<proteinExistence type="predicted"/>
<protein>
    <recommendedName>
        <fullName evidence="4">VWA domain-containing protein</fullName>
    </recommendedName>
</protein>
<organism evidence="2 3">
    <name type="scientific">Ancylomarina longa</name>
    <dbReference type="NCBI Taxonomy" id="2487017"/>
    <lineage>
        <taxon>Bacteria</taxon>
        <taxon>Pseudomonadati</taxon>
        <taxon>Bacteroidota</taxon>
        <taxon>Bacteroidia</taxon>
        <taxon>Marinilabiliales</taxon>
        <taxon>Marinifilaceae</taxon>
        <taxon>Ancylomarina</taxon>
    </lineage>
</organism>
<evidence type="ECO:0000313" key="3">
    <source>
        <dbReference type="Proteomes" id="UP000282985"/>
    </source>
</evidence>
<dbReference type="EMBL" id="RJJX01000001">
    <property type="protein sequence ID" value="RUT79900.1"/>
    <property type="molecule type" value="Genomic_DNA"/>
</dbReference>
<keyword evidence="1" id="KW-0812">Transmembrane</keyword>
<comment type="caution">
    <text evidence="2">The sequence shown here is derived from an EMBL/GenBank/DDBJ whole genome shotgun (WGS) entry which is preliminary data.</text>
</comment>
<name>A0A434AZ77_9BACT</name>
<evidence type="ECO:0000313" key="2">
    <source>
        <dbReference type="EMBL" id="RUT79900.1"/>
    </source>
</evidence>
<dbReference type="OrthoDB" id="9763076at2"/>
<dbReference type="RefSeq" id="WP_127342041.1">
    <property type="nucleotide sequence ID" value="NZ_RJJX01000001.1"/>
</dbReference>
<gene>
    <name evidence="2" type="ORF">DLK05_00670</name>
</gene>
<accession>A0A434AZ77</accession>
<feature type="transmembrane region" description="Helical" evidence="1">
    <location>
        <begin position="42"/>
        <end position="63"/>
    </location>
</feature>
<keyword evidence="1" id="KW-0472">Membrane</keyword>
<feature type="transmembrane region" description="Helical" evidence="1">
    <location>
        <begin position="12"/>
        <end position="30"/>
    </location>
</feature>